<dbReference type="RefSeq" id="WP_163124098.1">
    <property type="nucleotide sequence ID" value="NZ_JAAEAM010000014.1"/>
</dbReference>
<proteinExistence type="predicted"/>
<comment type="caution">
    <text evidence="1">The sequence shown here is derived from an EMBL/GenBank/DDBJ whole genome shotgun (WGS) entry which is preliminary data.</text>
</comment>
<evidence type="ECO:0000313" key="1">
    <source>
        <dbReference type="EMBL" id="NDV73319.1"/>
    </source>
</evidence>
<evidence type="ECO:0008006" key="2">
    <source>
        <dbReference type="Google" id="ProtNLM"/>
    </source>
</evidence>
<dbReference type="AlphaFoldDB" id="A0A6B2MES0"/>
<gene>
    <name evidence="1" type="ORF">GFJ35_14665</name>
</gene>
<name>A0A6B2MES0_9BURK</name>
<reference evidence="1" key="1">
    <citation type="submission" date="2019-11" db="EMBL/GenBank/DDBJ databases">
        <title>Burkholderia cenocepacia CF.</title>
        <authorList>
            <person name="Vianna E.F."/>
            <person name="Marques E.A."/>
            <person name="Albano R.M."/>
            <person name="Leao R.S."/>
        </authorList>
    </citation>
    <scope>NUCLEOTIDE SEQUENCE</scope>
    <source>
        <strain evidence="1">MS-2140</strain>
    </source>
</reference>
<dbReference type="EMBL" id="JAAEAM010000014">
    <property type="protein sequence ID" value="NDV73319.1"/>
    <property type="molecule type" value="Genomic_DNA"/>
</dbReference>
<sequence>MARAVFRLCYLPGRRFRHGRSQSHRLQRRFARFFWRDIDWFEHVDDALHCIASVGRQRRESGKPDLIATFDANGQELT</sequence>
<protein>
    <recommendedName>
        <fullName evidence="2">Transposase</fullName>
    </recommendedName>
</protein>
<organism evidence="1">
    <name type="scientific">Burkholderia cenocepacia</name>
    <dbReference type="NCBI Taxonomy" id="95486"/>
    <lineage>
        <taxon>Bacteria</taxon>
        <taxon>Pseudomonadati</taxon>
        <taxon>Pseudomonadota</taxon>
        <taxon>Betaproteobacteria</taxon>
        <taxon>Burkholderiales</taxon>
        <taxon>Burkholderiaceae</taxon>
        <taxon>Burkholderia</taxon>
        <taxon>Burkholderia cepacia complex</taxon>
    </lineage>
</organism>
<accession>A0A6B2MES0</accession>